<evidence type="ECO:0000256" key="1">
    <source>
        <dbReference type="ARBA" id="ARBA00001974"/>
    </source>
</evidence>
<comment type="similarity">
    <text evidence="2">Belongs to the NADH dehydrogenase family.</text>
</comment>
<sequence>MSKSAKLHKFVVVGGGAGGLELVTTLGRKLGKHRKAKVYLVDGSPTHIWKPLLHEVATGALNVGEDELNYFTHAYSFGYRFHFGFMKGIDRNRKVIISDKIKDLEGNIISGPRELRYDTLVLAVGGKTNSFGTPGVEEFCQRLDNPIGAEKLRRRFLGQAIGVALGRDPKIRIGIVGAGATGVELASEIFHTMTEIRAYGAKITADQLKITIMEAAPTVLAGVGEHVSAFAHQELTKKGIDIKTHCMIEKVTEKGFILGDGSLLETDIKIWTAGIKAHDWLSTLGLKTDRTNRLQVNEYLQTEDPSIYAFGDCAFAPNIKEPGKTLPASAQCAHQQAEWLAKRLMNDLKGKSTKPFVFNSQGQLVSLGNSTAVGTVNGLVSKVSLKGKSAKIVYSTLYPAQNDDCNQFMRDFHRRGPNVVGRLELPTDDLYPKYKLKIGFSSPIRQMAFRQLRAKDSGTHKEFIIDPMEMQRNGKLLLDVQIRLHRAFGPTSRVTRIVYNNLALCGDPVDASDFDFFLSTSTSTSTLTPFIRPTNITKIKDVGEDEDDIF</sequence>
<organism evidence="7 8">
    <name type="scientific">Orchesella cincta</name>
    <name type="common">Springtail</name>
    <name type="synonym">Podura cincta</name>
    <dbReference type="NCBI Taxonomy" id="48709"/>
    <lineage>
        <taxon>Eukaryota</taxon>
        <taxon>Metazoa</taxon>
        <taxon>Ecdysozoa</taxon>
        <taxon>Arthropoda</taxon>
        <taxon>Hexapoda</taxon>
        <taxon>Collembola</taxon>
        <taxon>Entomobryomorpha</taxon>
        <taxon>Entomobryoidea</taxon>
        <taxon>Orchesellidae</taxon>
        <taxon>Orchesellinae</taxon>
        <taxon>Orchesella</taxon>
    </lineage>
</organism>
<dbReference type="PANTHER" id="PTHR42913:SF3">
    <property type="entry name" value="64 KDA MITOCHONDRIAL NADH DEHYDROGENASE (EUROFUNG)"/>
    <property type="match status" value="1"/>
</dbReference>
<dbReference type="PRINTS" id="PR00411">
    <property type="entry name" value="PNDRDTASEI"/>
</dbReference>
<dbReference type="Proteomes" id="UP000094527">
    <property type="component" value="Unassembled WGS sequence"/>
</dbReference>
<evidence type="ECO:0000256" key="5">
    <source>
        <dbReference type="ARBA" id="ARBA00023002"/>
    </source>
</evidence>
<dbReference type="SUPFAM" id="SSF51905">
    <property type="entry name" value="FAD/NAD(P)-binding domain"/>
    <property type="match status" value="2"/>
</dbReference>
<evidence type="ECO:0000256" key="4">
    <source>
        <dbReference type="ARBA" id="ARBA00022827"/>
    </source>
</evidence>
<dbReference type="GO" id="GO:0003955">
    <property type="term" value="F:NAD(P)H dehydrogenase (quinone) activity"/>
    <property type="evidence" value="ECO:0007669"/>
    <property type="project" value="TreeGrafter"/>
</dbReference>
<proteinExistence type="inferred from homology"/>
<dbReference type="InterPro" id="IPR051169">
    <property type="entry name" value="NADH-Q_oxidoreductase"/>
</dbReference>
<evidence type="ECO:0000313" key="7">
    <source>
        <dbReference type="EMBL" id="ODN03787.1"/>
    </source>
</evidence>
<dbReference type="InterPro" id="IPR023753">
    <property type="entry name" value="FAD/NAD-binding_dom"/>
</dbReference>
<dbReference type="InterPro" id="IPR036188">
    <property type="entry name" value="FAD/NAD-bd_sf"/>
</dbReference>
<dbReference type="Gene3D" id="3.50.50.100">
    <property type="match status" value="1"/>
</dbReference>
<keyword evidence="8" id="KW-1185">Reference proteome</keyword>
<protein>
    <submittedName>
        <fullName evidence="7">NADH dehydrogenase</fullName>
    </submittedName>
</protein>
<dbReference type="AlphaFoldDB" id="A0A1D2NEY3"/>
<evidence type="ECO:0000259" key="6">
    <source>
        <dbReference type="Pfam" id="PF07992"/>
    </source>
</evidence>
<dbReference type="STRING" id="48709.A0A1D2NEY3"/>
<dbReference type="Pfam" id="PF07992">
    <property type="entry name" value="Pyr_redox_2"/>
    <property type="match status" value="1"/>
</dbReference>
<dbReference type="EMBL" id="LJIJ01000064">
    <property type="protein sequence ID" value="ODN03787.1"/>
    <property type="molecule type" value="Genomic_DNA"/>
</dbReference>
<feature type="domain" description="FAD/NAD(P)-binding" evidence="6">
    <location>
        <begin position="9"/>
        <end position="337"/>
    </location>
</feature>
<keyword evidence="4" id="KW-0274">FAD</keyword>
<comment type="cofactor">
    <cofactor evidence="1">
        <name>FAD</name>
        <dbReference type="ChEBI" id="CHEBI:57692"/>
    </cofactor>
</comment>
<name>A0A1D2NEY3_ORCCI</name>
<evidence type="ECO:0000256" key="3">
    <source>
        <dbReference type="ARBA" id="ARBA00022630"/>
    </source>
</evidence>
<evidence type="ECO:0000256" key="2">
    <source>
        <dbReference type="ARBA" id="ARBA00005272"/>
    </source>
</evidence>
<dbReference type="PRINTS" id="PR00368">
    <property type="entry name" value="FADPNR"/>
</dbReference>
<reference evidence="7 8" key="1">
    <citation type="journal article" date="2016" name="Genome Biol. Evol.">
        <title>Gene Family Evolution Reflects Adaptation to Soil Environmental Stressors in the Genome of the Collembolan Orchesella cincta.</title>
        <authorList>
            <person name="Faddeeva-Vakhrusheva A."/>
            <person name="Derks M.F."/>
            <person name="Anvar S.Y."/>
            <person name="Agamennone V."/>
            <person name="Suring W."/>
            <person name="Smit S."/>
            <person name="van Straalen N.M."/>
            <person name="Roelofs D."/>
        </authorList>
    </citation>
    <scope>NUCLEOTIDE SEQUENCE [LARGE SCALE GENOMIC DNA]</scope>
    <source>
        <tissue evidence="7">Mixed pool</tissue>
    </source>
</reference>
<dbReference type="OMA" id="DHCIFLD"/>
<gene>
    <name evidence="7" type="ORF">Ocin01_02895</name>
</gene>
<accession>A0A1D2NEY3</accession>
<dbReference type="GO" id="GO:0019646">
    <property type="term" value="P:aerobic electron transport chain"/>
    <property type="evidence" value="ECO:0007669"/>
    <property type="project" value="TreeGrafter"/>
</dbReference>
<dbReference type="PANTHER" id="PTHR42913">
    <property type="entry name" value="APOPTOSIS-INDUCING FACTOR 1"/>
    <property type="match status" value="1"/>
</dbReference>
<comment type="caution">
    <text evidence="7">The sequence shown here is derived from an EMBL/GenBank/DDBJ whole genome shotgun (WGS) entry which is preliminary data.</text>
</comment>
<evidence type="ECO:0000313" key="8">
    <source>
        <dbReference type="Proteomes" id="UP000094527"/>
    </source>
</evidence>
<keyword evidence="3" id="KW-0285">Flavoprotein</keyword>
<keyword evidence="5" id="KW-0560">Oxidoreductase</keyword>
<dbReference type="OrthoDB" id="3244603at2759"/>